<dbReference type="InterPro" id="IPR011032">
    <property type="entry name" value="GroES-like_sf"/>
</dbReference>
<evidence type="ECO:0000256" key="3">
    <source>
        <dbReference type="ARBA" id="ARBA00022723"/>
    </source>
</evidence>
<accession>A0ABT7N5R8</accession>
<name>A0ABT7N5R8_9BURK</name>
<dbReference type="CDD" id="cd08255">
    <property type="entry name" value="2-desacetyl-2-hydroxyethyl_bacteriochlorophyllide_like"/>
    <property type="match status" value="1"/>
</dbReference>
<dbReference type="Proteomes" id="UP001174908">
    <property type="component" value="Unassembled WGS sequence"/>
</dbReference>
<keyword evidence="5" id="KW-0560">Oxidoreductase</keyword>
<sequence length="339" mass="36280">MPAYSSPADRAQARACWIAAPGRAEIRTEPVATPAEGEVLVRTRHSAVSRGTEMLVFQGRVPASEHERMRAPFQQGTFPGPVKYGYVNVGCVEQGPAHLLGRDVFCLYPHQTRYVVPATAVHPLPEGLPAARAVLAANMQTAINALWDAAPRVGDRIAVVGGGVVGLLTGWLAARMPGCAVQLIDTQADRAAVAARLGMGFALPEAADPDADLVVHASGHPEGLATALRLAAFEATVLEMSWYGDRPVTLPLGEAFHARRLRIRSSQVGHIAASQRSRWTHDRRAALALSLLVDAPELDALITDSAPFENLPQVLARLSGDAPGTLCQRIDYSYDQDPF</sequence>
<dbReference type="PANTHER" id="PTHR43350">
    <property type="entry name" value="NAD-DEPENDENT ALCOHOL DEHYDROGENASE"/>
    <property type="match status" value="1"/>
</dbReference>
<comment type="cofactor">
    <cofactor evidence="1">
        <name>Zn(2+)</name>
        <dbReference type="ChEBI" id="CHEBI:29105"/>
    </cofactor>
</comment>
<protein>
    <submittedName>
        <fullName evidence="6">Zinc-binding alcohol dehydrogenase</fullName>
    </submittedName>
</protein>
<comment type="caution">
    <text evidence="6">The sequence shown here is derived from an EMBL/GenBank/DDBJ whole genome shotgun (WGS) entry which is preliminary data.</text>
</comment>
<evidence type="ECO:0000256" key="5">
    <source>
        <dbReference type="ARBA" id="ARBA00023002"/>
    </source>
</evidence>
<dbReference type="Gene3D" id="3.40.50.720">
    <property type="entry name" value="NAD(P)-binding Rossmann-like Domain"/>
    <property type="match status" value="1"/>
</dbReference>
<reference evidence="6" key="1">
    <citation type="submission" date="2023-06" db="EMBL/GenBank/DDBJ databases">
        <authorList>
            <person name="Jiang Y."/>
            <person name="Liu Q."/>
        </authorList>
    </citation>
    <scope>NUCLEOTIDE SEQUENCE</scope>
    <source>
        <strain evidence="6">CGMCC 1.12089</strain>
    </source>
</reference>
<evidence type="ECO:0000313" key="6">
    <source>
        <dbReference type="EMBL" id="MDM0043266.1"/>
    </source>
</evidence>
<gene>
    <name evidence="6" type="ORF">QTH91_02105</name>
</gene>
<dbReference type="EMBL" id="JASZYV010000001">
    <property type="protein sequence ID" value="MDM0043266.1"/>
    <property type="molecule type" value="Genomic_DNA"/>
</dbReference>
<keyword evidence="4" id="KW-0862">Zinc</keyword>
<keyword evidence="3" id="KW-0479">Metal-binding</keyword>
<evidence type="ECO:0000256" key="4">
    <source>
        <dbReference type="ARBA" id="ARBA00022833"/>
    </source>
</evidence>
<evidence type="ECO:0000256" key="2">
    <source>
        <dbReference type="ARBA" id="ARBA00008072"/>
    </source>
</evidence>
<organism evidence="6 7">
    <name type="scientific">Variovorax dokdonensis</name>
    <dbReference type="NCBI Taxonomy" id="344883"/>
    <lineage>
        <taxon>Bacteria</taxon>
        <taxon>Pseudomonadati</taxon>
        <taxon>Pseudomonadota</taxon>
        <taxon>Betaproteobacteria</taxon>
        <taxon>Burkholderiales</taxon>
        <taxon>Comamonadaceae</taxon>
        <taxon>Variovorax</taxon>
    </lineage>
</organism>
<dbReference type="InterPro" id="IPR036291">
    <property type="entry name" value="NAD(P)-bd_dom_sf"/>
</dbReference>
<proteinExistence type="inferred from homology"/>
<evidence type="ECO:0000256" key="1">
    <source>
        <dbReference type="ARBA" id="ARBA00001947"/>
    </source>
</evidence>
<comment type="similarity">
    <text evidence="2">Belongs to the zinc-containing alcohol dehydrogenase family.</text>
</comment>
<keyword evidence="7" id="KW-1185">Reference proteome</keyword>
<dbReference type="SUPFAM" id="SSF51735">
    <property type="entry name" value="NAD(P)-binding Rossmann-fold domains"/>
    <property type="match status" value="1"/>
</dbReference>
<dbReference type="RefSeq" id="WP_286658383.1">
    <property type="nucleotide sequence ID" value="NZ_JASZYV010000001.1"/>
</dbReference>
<dbReference type="Gene3D" id="3.90.180.10">
    <property type="entry name" value="Medium-chain alcohol dehydrogenases, catalytic domain"/>
    <property type="match status" value="2"/>
</dbReference>
<evidence type="ECO:0000313" key="7">
    <source>
        <dbReference type="Proteomes" id="UP001174908"/>
    </source>
</evidence>
<dbReference type="PANTHER" id="PTHR43350:SF19">
    <property type="entry name" value="D-GULOSIDE 3-DEHYDROGENASE"/>
    <property type="match status" value="1"/>
</dbReference>
<dbReference type="SUPFAM" id="SSF50129">
    <property type="entry name" value="GroES-like"/>
    <property type="match status" value="1"/>
</dbReference>